<proteinExistence type="inferred from homology"/>
<sequence length="252" mass="27702">MQDSSLKDSPARHLALQGASNFRDLGGYPTADGRTTRWRHIFRSNHLGQLTAADVEIVRALGIRSAFDFRGIEERAAGICVVDEITVHPLPIEPTVVAALRAELAEGTLTAAAALELMRESYRNYVRHNTHSFRNLFGHLLEDRAPLVIHCTAGKDRTGFASALILHALGVPDDVIAEDYLLTNQHYRRDATAAIDLPEDVRNAIGSVEASYLAAAFEAIGHEYGDLETYLRDGLKLGVTERAALKARYLES</sequence>
<dbReference type="EMBL" id="LFJC01000003">
    <property type="protein sequence ID" value="PIT00521.1"/>
    <property type="molecule type" value="Genomic_DNA"/>
</dbReference>
<dbReference type="PANTHER" id="PTHR31126:SF1">
    <property type="entry name" value="TYROSINE SPECIFIC PROTEIN PHOSPHATASES DOMAIN-CONTAINING PROTEIN"/>
    <property type="match status" value="1"/>
</dbReference>
<gene>
    <name evidence="3" type="ORF">TSA1_06915</name>
</gene>
<comment type="similarity">
    <text evidence="1">Belongs to the protein-tyrosine phosphatase family.</text>
</comment>
<dbReference type="PROSITE" id="PS50056">
    <property type="entry name" value="TYR_PHOSPHATASE_2"/>
    <property type="match status" value="1"/>
</dbReference>
<dbReference type="InterPro" id="IPR016130">
    <property type="entry name" value="Tyr_Pase_AS"/>
</dbReference>
<dbReference type="CDD" id="cd14529">
    <property type="entry name" value="TpbA-like"/>
    <property type="match status" value="1"/>
</dbReference>
<keyword evidence="4" id="KW-1185">Reference proteome</keyword>
<evidence type="ECO:0000313" key="3">
    <source>
        <dbReference type="EMBL" id="PIT00521.1"/>
    </source>
</evidence>
<name>A0A2M6U7P6_9BRAD</name>
<dbReference type="Pfam" id="PF13350">
    <property type="entry name" value="Y_phosphatase3"/>
    <property type="match status" value="1"/>
</dbReference>
<dbReference type="PROSITE" id="PS00383">
    <property type="entry name" value="TYR_PHOSPHATASE_1"/>
    <property type="match status" value="1"/>
</dbReference>
<dbReference type="RefSeq" id="WP_100175741.1">
    <property type="nucleotide sequence ID" value="NZ_LFJC01000003.1"/>
</dbReference>
<dbReference type="InterPro" id="IPR029021">
    <property type="entry name" value="Prot-tyrosine_phosphatase-like"/>
</dbReference>
<evidence type="ECO:0000313" key="4">
    <source>
        <dbReference type="Proteomes" id="UP000228930"/>
    </source>
</evidence>
<dbReference type="PANTHER" id="PTHR31126">
    <property type="entry name" value="TYROSINE-PROTEIN PHOSPHATASE"/>
    <property type="match status" value="1"/>
</dbReference>
<reference evidence="3 4" key="1">
    <citation type="submission" date="2015-06" db="EMBL/GenBank/DDBJ databases">
        <title>Comparative genome analysis of nirS-carrying Bradyrhizobium sp. strains.</title>
        <authorList>
            <person name="Ishii S."/>
            <person name="Jang J."/>
            <person name="Nishizawa T."/>
            <person name="Senoo K."/>
        </authorList>
    </citation>
    <scope>NUCLEOTIDE SEQUENCE [LARGE SCALE GENOMIC DNA]</scope>
    <source>
        <strain evidence="3 4">TSA1</strain>
    </source>
</reference>
<feature type="domain" description="Tyrosine specific protein phosphatases" evidence="2">
    <location>
        <begin position="120"/>
        <end position="213"/>
    </location>
</feature>
<dbReference type="SUPFAM" id="SSF52799">
    <property type="entry name" value="(Phosphotyrosine protein) phosphatases II"/>
    <property type="match status" value="1"/>
</dbReference>
<dbReference type="GO" id="GO:0004721">
    <property type="term" value="F:phosphoprotein phosphatase activity"/>
    <property type="evidence" value="ECO:0007669"/>
    <property type="project" value="InterPro"/>
</dbReference>
<dbReference type="InterPro" id="IPR000387">
    <property type="entry name" value="Tyr_Pase_dom"/>
</dbReference>
<dbReference type="Proteomes" id="UP000228930">
    <property type="component" value="Unassembled WGS sequence"/>
</dbReference>
<accession>A0A2M6U7P6</accession>
<protein>
    <submittedName>
        <fullName evidence="3">Protein tyrosine phosphatase</fullName>
    </submittedName>
</protein>
<organism evidence="3 4">
    <name type="scientific">Bradyrhizobium nitroreducens</name>
    <dbReference type="NCBI Taxonomy" id="709803"/>
    <lineage>
        <taxon>Bacteria</taxon>
        <taxon>Pseudomonadati</taxon>
        <taxon>Pseudomonadota</taxon>
        <taxon>Alphaproteobacteria</taxon>
        <taxon>Hyphomicrobiales</taxon>
        <taxon>Nitrobacteraceae</taxon>
        <taxon>Bradyrhizobium</taxon>
    </lineage>
</organism>
<dbReference type="InterPro" id="IPR026893">
    <property type="entry name" value="Tyr/Ser_Pase_IphP-type"/>
</dbReference>
<dbReference type="AlphaFoldDB" id="A0A2M6U7P6"/>
<evidence type="ECO:0000259" key="2">
    <source>
        <dbReference type="PROSITE" id="PS50056"/>
    </source>
</evidence>
<evidence type="ECO:0000256" key="1">
    <source>
        <dbReference type="ARBA" id="ARBA00009580"/>
    </source>
</evidence>
<comment type="caution">
    <text evidence="3">The sequence shown here is derived from an EMBL/GenBank/DDBJ whole genome shotgun (WGS) entry which is preliminary data.</text>
</comment>
<dbReference type="Gene3D" id="3.90.190.10">
    <property type="entry name" value="Protein tyrosine phosphatase superfamily"/>
    <property type="match status" value="1"/>
</dbReference>